<sequence length="985" mass="109216">MDLILDGLNQAQRTAVTSPSPVLQVLAPPGSGKTKTLTARVAYLLSHHGFRPQDVICCTFTIKASREMRERLSRLIGDQVQSKLVLGTFHSICRRYLVAYGHLIGLKKGFGIADSNDSLAIIKRIVKRSRLNIQPNIARSRISSQKAQGISWEEVAEKTKTQNVEQQEFVKVYREYESALADSNLLDYDDLLLRCADLLRNHPQCVSNVQAVLVDEFQDTNRIQFELMNLLASSQRRITIVGDPDQSIYGFRSAEIKNLERMQRLYSNTSVVLLEDNYRSSGSILVSAEQVIEQDTSRPVKKLLPTHGIGTMPVLRKLPSAAAEAQWMVTEIKRCIALTGNLLKPSDFAVLLRSASLSRQIESEMGKQGVPYRMVGGSRFFDRIEIKLLLDYLRVVSHPDNNDALTRIINTPARKMGEETIKTLTTGAEKDKLSLWNYVKDVAQRRRSTQKNLSKAADVGLAGFVGLIESARRKLEECTDASSPKILLEFIIKKLGFREYLGVTYPLDEENRWANVEELMAQAGDPSVEASQDEALADIDGLEKQQGHAGEEALSRFLANVALSTEVTTEENQVDEKVTISTIHAAKGLEWPVVFVAAVYEGIIPHSRAEDSDEERRLLYVAMTRAQALLYLSLPRRDSKNGEETTPSSFLPRAITETKFRQVGPKLYDQTVFGIAEILRRPRPSQEAMVEGLKGLPSVFDDMWNPEGDDEDPNKAIPRWDGSEAGQESWAKRRRLNGEVKNKTSRGIGFVSSSTYTMSNSSNFSVSNSTMSMGFSTARQHMAMTPDTVSKGTAPKEDTASQERQKKMTAASGRYGTATQGTLSRYFGVTEPNTSQSKTSLTSTIQNKQQQSGQHFTPGKPPPPVQMPASLGGHRIQPQPFRRPAPAAAGPMSSTNYTWLTETNTRSVEATQKDAATTAKTAKTATTTAVNEIKRPVDNNCGVRPAATFHTTSMSTLQHQGSRKTLGIRRSVHDGWAARMNRGNN</sequence>
<dbReference type="AlphaFoldDB" id="A0A0U1LXE0"/>
<dbReference type="PROSITE" id="PS51198">
    <property type="entry name" value="UVRD_HELICASE_ATP_BIND"/>
    <property type="match status" value="1"/>
</dbReference>
<evidence type="ECO:0000256" key="9">
    <source>
        <dbReference type="ARBA" id="ARBA00034808"/>
    </source>
</evidence>
<dbReference type="GO" id="GO:0003677">
    <property type="term" value="F:DNA binding"/>
    <property type="evidence" value="ECO:0007669"/>
    <property type="project" value="UniProtKB-KW"/>
</dbReference>
<dbReference type="InterPro" id="IPR013986">
    <property type="entry name" value="DExx_box_DNA_helicase_dom_sf"/>
</dbReference>
<feature type="compositionally biased region" description="Basic and acidic residues" evidence="12">
    <location>
        <begin position="794"/>
        <end position="806"/>
    </location>
</feature>
<evidence type="ECO:0000313" key="15">
    <source>
        <dbReference type="EMBL" id="CRG88059.1"/>
    </source>
</evidence>
<comment type="similarity">
    <text evidence="1">Belongs to the helicase family. UvrD subfamily.</text>
</comment>
<comment type="catalytic activity">
    <reaction evidence="10">
        <text>ATP + H2O = ADP + phosphate + H(+)</text>
        <dbReference type="Rhea" id="RHEA:13065"/>
        <dbReference type="ChEBI" id="CHEBI:15377"/>
        <dbReference type="ChEBI" id="CHEBI:15378"/>
        <dbReference type="ChEBI" id="CHEBI:30616"/>
        <dbReference type="ChEBI" id="CHEBI:43474"/>
        <dbReference type="ChEBI" id="CHEBI:456216"/>
        <dbReference type="EC" id="5.6.2.4"/>
    </reaction>
</comment>
<dbReference type="FunFam" id="1.10.486.10:FF:000011">
    <property type="entry name" value="ATP-depentend DNA helicase, putative"/>
    <property type="match status" value="1"/>
</dbReference>
<evidence type="ECO:0000256" key="6">
    <source>
        <dbReference type="ARBA" id="ARBA00023125"/>
    </source>
</evidence>
<dbReference type="CDD" id="cd18807">
    <property type="entry name" value="SF1_C_UvrD"/>
    <property type="match status" value="1"/>
</dbReference>
<gene>
    <name evidence="15" type="ORF">PISL3812_05085</name>
</gene>
<dbReference type="InterPro" id="IPR014017">
    <property type="entry name" value="DNA_helicase_UvrD-like_C"/>
</dbReference>
<keyword evidence="7" id="KW-0413">Isomerase</keyword>
<evidence type="ECO:0000256" key="8">
    <source>
        <dbReference type="ARBA" id="ARBA00034617"/>
    </source>
</evidence>
<feature type="region of interest" description="Disordered" evidence="12">
    <location>
        <begin position="710"/>
        <end position="729"/>
    </location>
</feature>
<reference evidence="15 16" key="1">
    <citation type="submission" date="2015-04" db="EMBL/GenBank/DDBJ databases">
        <authorList>
            <person name="Syromyatnikov M.Y."/>
            <person name="Popov V.N."/>
        </authorList>
    </citation>
    <scope>NUCLEOTIDE SEQUENCE [LARGE SCALE GENOMIC DNA]</scope>
    <source>
        <strain evidence="15">WF-38-12</strain>
    </source>
</reference>
<evidence type="ECO:0000313" key="16">
    <source>
        <dbReference type="Proteomes" id="UP000054383"/>
    </source>
</evidence>
<dbReference type="InterPro" id="IPR000212">
    <property type="entry name" value="DNA_helicase_UvrD/REP"/>
</dbReference>
<keyword evidence="2 11" id="KW-0547">Nucleotide-binding</keyword>
<feature type="region of interest" description="Disordered" evidence="12">
    <location>
        <begin position="832"/>
        <end position="868"/>
    </location>
</feature>
<dbReference type="Pfam" id="PF13361">
    <property type="entry name" value="UvrD_C"/>
    <property type="match status" value="1"/>
</dbReference>
<dbReference type="EC" id="5.6.2.4" evidence="9"/>
<evidence type="ECO:0000256" key="12">
    <source>
        <dbReference type="SAM" id="MobiDB-lite"/>
    </source>
</evidence>
<keyword evidence="6" id="KW-0238">DNA-binding</keyword>
<dbReference type="GO" id="GO:0000725">
    <property type="term" value="P:recombinational repair"/>
    <property type="evidence" value="ECO:0007669"/>
    <property type="project" value="TreeGrafter"/>
</dbReference>
<evidence type="ECO:0000256" key="5">
    <source>
        <dbReference type="ARBA" id="ARBA00022840"/>
    </source>
</evidence>
<evidence type="ECO:0000256" key="7">
    <source>
        <dbReference type="ARBA" id="ARBA00023235"/>
    </source>
</evidence>
<evidence type="ECO:0000256" key="10">
    <source>
        <dbReference type="ARBA" id="ARBA00048988"/>
    </source>
</evidence>
<organism evidence="15 16">
    <name type="scientific">Talaromyces islandicus</name>
    <name type="common">Penicillium islandicum</name>
    <dbReference type="NCBI Taxonomy" id="28573"/>
    <lineage>
        <taxon>Eukaryota</taxon>
        <taxon>Fungi</taxon>
        <taxon>Dikarya</taxon>
        <taxon>Ascomycota</taxon>
        <taxon>Pezizomycotina</taxon>
        <taxon>Eurotiomycetes</taxon>
        <taxon>Eurotiomycetidae</taxon>
        <taxon>Eurotiales</taxon>
        <taxon>Trichocomaceae</taxon>
        <taxon>Talaromyces</taxon>
        <taxon>Talaromyces sect. Islandici</taxon>
    </lineage>
</organism>
<evidence type="ECO:0000259" key="14">
    <source>
        <dbReference type="PROSITE" id="PS51217"/>
    </source>
</evidence>
<dbReference type="InterPro" id="IPR014016">
    <property type="entry name" value="UvrD-like_ATP-bd"/>
</dbReference>
<dbReference type="PROSITE" id="PS51217">
    <property type="entry name" value="UVRD_HELICASE_CTER"/>
    <property type="match status" value="1"/>
</dbReference>
<dbReference type="STRING" id="28573.A0A0U1LXE0"/>
<dbReference type="CDD" id="cd17932">
    <property type="entry name" value="DEXQc_UvrD"/>
    <property type="match status" value="1"/>
</dbReference>
<feature type="domain" description="UvrD-like helicase C-terminal" evidence="14">
    <location>
        <begin position="282"/>
        <end position="588"/>
    </location>
</feature>
<feature type="region of interest" description="Disordered" evidence="12">
    <location>
        <begin position="787"/>
        <end position="815"/>
    </location>
</feature>
<keyword evidence="3 11" id="KW-0378">Hydrolase</keyword>
<evidence type="ECO:0000259" key="13">
    <source>
        <dbReference type="PROSITE" id="PS51198"/>
    </source>
</evidence>
<evidence type="ECO:0000256" key="1">
    <source>
        <dbReference type="ARBA" id="ARBA00009922"/>
    </source>
</evidence>
<evidence type="ECO:0000256" key="3">
    <source>
        <dbReference type="ARBA" id="ARBA00022801"/>
    </source>
</evidence>
<dbReference type="GO" id="GO:0005634">
    <property type="term" value="C:nucleus"/>
    <property type="evidence" value="ECO:0007669"/>
    <property type="project" value="TreeGrafter"/>
</dbReference>
<evidence type="ECO:0000256" key="4">
    <source>
        <dbReference type="ARBA" id="ARBA00022806"/>
    </source>
</evidence>
<dbReference type="PANTHER" id="PTHR11070">
    <property type="entry name" value="UVRD / RECB / PCRA DNA HELICASE FAMILY MEMBER"/>
    <property type="match status" value="1"/>
</dbReference>
<comment type="catalytic activity">
    <reaction evidence="8">
        <text>Couples ATP hydrolysis with the unwinding of duplex DNA by translocating in the 3'-5' direction.</text>
        <dbReference type="EC" id="5.6.2.4"/>
    </reaction>
</comment>
<accession>A0A0U1LXE0</accession>
<dbReference type="InterPro" id="IPR027417">
    <property type="entry name" value="P-loop_NTPase"/>
</dbReference>
<dbReference type="Gene3D" id="1.10.486.10">
    <property type="entry name" value="PCRA, domain 4"/>
    <property type="match status" value="1"/>
</dbReference>
<feature type="domain" description="UvrD-like helicase ATP-binding" evidence="13">
    <location>
        <begin position="6"/>
        <end position="281"/>
    </location>
</feature>
<dbReference type="PANTHER" id="PTHR11070:SF2">
    <property type="entry name" value="ATP-DEPENDENT DNA HELICASE SRS2"/>
    <property type="match status" value="1"/>
</dbReference>
<dbReference type="Pfam" id="PF00580">
    <property type="entry name" value="UvrD-helicase"/>
    <property type="match status" value="1"/>
</dbReference>
<proteinExistence type="inferred from homology"/>
<keyword evidence="4 11" id="KW-0347">Helicase</keyword>
<dbReference type="OMA" id="DYPDATT"/>
<dbReference type="GO" id="GO:0005524">
    <property type="term" value="F:ATP binding"/>
    <property type="evidence" value="ECO:0007669"/>
    <property type="project" value="UniProtKB-UniRule"/>
</dbReference>
<dbReference type="EMBL" id="CVMT01000004">
    <property type="protein sequence ID" value="CRG88059.1"/>
    <property type="molecule type" value="Genomic_DNA"/>
</dbReference>
<dbReference type="Proteomes" id="UP000054383">
    <property type="component" value="Unassembled WGS sequence"/>
</dbReference>
<name>A0A0U1LXE0_TALIS</name>
<evidence type="ECO:0000256" key="11">
    <source>
        <dbReference type="PROSITE-ProRule" id="PRU00560"/>
    </source>
</evidence>
<feature type="compositionally biased region" description="Polar residues" evidence="12">
    <location>
        <begin position="832"/>
        <end position="855"/>
    </location>
</feature>
<feature type="binding site" evidence="11">
    <location>
        <begin position="27"/>
        <end position="34"/>
    </location>
    <ligand>
        <name>ATP</name>
        <dbReference type="ChEBI" id="CHEBI:30616"/>
    </ligand>
</feature>
<keyword evidence="5 11" id="KW-0067">ATP-binding</keyword>
<keyword evidence="16" id="KW-1185">Reference proteome</keyword>
<dbReference type="GO" id="GO:0043138">
    <property type="term" value="F:3'-5' DNA helicase activity"/>
    <property type="evidence" value="ECO:0007669"/>
    <property type="project" value="UniProtKB-EC"/>
</dbReference>
<dbReference type="Gene3D" id="1.10.10.160">
    <property type="match status" value="1"/>
</dbReference>
<protein>
    <recommendedName>
        <fullName evidence="9">DNA 3'-5' helicase</fullName>
        <ecNumber evidence="9">5.6.2.4</ecNumber>
    </recommendedName>
</protein>
<dbReference type="SUPFAM" id="SSF52540">
    <property type="entry name" value="P-loop containing nucleoside triphosphate hydrolases"/>
    <property type="match status" value="1"/>
</dbReference>
<dbReference type="OrthoDB" id="1470711at2759"/>
<dbReference type="GO" id="GO:0016787">
    <property type="term" value="F:hydrolase activity"/>
    <property type="evidence" value="ECO:0007669"/>
    <property type="project" value="UniProtKB-UniRule"/>
</dbReference>
<dbReference type="Gene3D" id="3.40.50.300">
    <property type="entry name" value="P-loop containing nucleotide triphosphate hydrolases"/>
    <property type="match status" value="2"/>
</dbReference>
<evidence type="ECO:0000256" key="2">
    <source>
        <dbReference type="ARBA" id="ARBA00022741"/>
    </source>
</evidence>